<feature type="transmembrane region" description="Helical" evidence="1">
    <location>
        <begin position="188"/>
        <end position="208"/>
    </location>
</feature>
<dbReference type="RefSeq" id="WP_124933914.1">
    <property type="nucleotide sequence ID" value="NZ_RQZC01000011.1"/>
</dbReference>
<keyword evidence="1" id="KW-0472">Membrane</keyword>
<feature type="transmembrane region" description="Helical" evidence="1">
    <location>
        <begin position="229"/>
        <end position="251"/>
    </location>
</feature>
<keyword evidence="1" id="KW-0812">Transmembrane</keyword>
<comment type="caution">
    <text evidence="2">The sequence shown here is derived from an EMBL/GenBank/DDBJ whole genome shotgun (WGS) entry which is preliminary data.</text>
</comment>
<keyword evidence="1" id="KW-1133">Transmembrane helix</keyword>
<feature type="transmembrane region" description="Helical" evidence="1">
    <location>
        <begin position="111"/>
        <end position="128"/>
    </location>
</feature>
<keyword evidence="2" id="KW-0503">Monooxygenase</keyword>
<sequence>MTAALVLALGIAACAAPVSALVAERGRPRVSAWVRAALLALAPLAGAALGLGLGAGPWWAWPPLMGGAAAWGLWAAAPTASGPWHALARWATAIAALGACAILAQPAPGRLVAAAGAVGVVLLLAGPANEAVSALLVLARGVRGGGGGLVPGPGAGPGAVPAPGPAGQGGSAAGAMRGGRWIGPLERILILLLAGAGANEAVAAIVAAKGVIRFPEISKDEGGRKAEEFLVGSLASWTLAALGIMLIRSLVP</sequence>
<reference evidence="2 3" key="1">
    <citation type="submission" date="2018-11" db="EMBL/GenBank/DDBJ databases">
        <title>Genomes From Bacteria Associated with the Canine Oral Cavity: a Test Case for Automated Genome-Based Taxonomic Assignment.</title>
        <authorList>
            <person name="Coil D.A."/>
            <person name="Jospin G."/>
            <person name="Darling A.E."/>
            <person name="Wallis C."/>
            <person name="Davis I.J."/>
            <person name="Harris S."/>
            <person name="Eisen J.A."/>
            <person name="Holcombe L.J."/>
            <person name="O'Flynn C."/>
        </authorList>
    </citation>
    <scope>NUCLEOTIDE SEQUENCE [LARGE SCALE GENOMIC DNA]</scope>
    <source>
        <strain evidence="2 3">OH5050</strain>
    </source>
</reference>
<dbReference type="GO" id="GO:0004497">
    <property type="term" value="F:monooxygenase activity"/>
    <property type="evidence" value="ECO:0007669"/>
    <property type="project" value="UniProtKB-KW"/>
</dbReference>
<feature type="transmembrane region" description="Helical" evidence="1">
    <location>
        <begin position="30"/>
        <end position="51"/>
    </location>
</feature>
<evidence type="ECO:0000256" key="1">
    <source>
        <dbReference type="SAM" id="Phobius"/>
    </source>
</evidence>
<protein>
    <submittedName>
        <fullName evidence="2">Beta-carotene 15,15'-monooxygenase</fullName>
    </submittedName>
</protein>
<gene>
    <name evidence="2" type="ORF">EII10_07645</name>
</gene>
<name>A0A3P1V4H4_9ACTO</name>
<keyword evidence="2" id="KW-0560">Oxidoreductase</keyword>
<proteinExistence type="predicted"/>
<keyword evidence="3" id="KW-1185">Reference proteome</keyword>
<dbReference type="Proteomes" id="UP000271272">
    <property type="component" value="Unassembled WGS sequence"/>
</dbReference>
<evidence type="ECO:0000313" key="2">
    <source>
        <dbReference type="EMBL" id="RRD29102.1"/>
    </source>
</evidence>
<evidence type="ECO:0000313" key="3">
    <source>
        <dbReference type="Proteomes" id="UP000271272"/>
    </source>
</evidence>
<dbReference type="AlphaFoldDB" id="A0A3P1V4H4"/>
<dbReference type="OrthoDB" id="4715924at2"/>
<organism evidence="2 3">
    <name type="scientific">Actinomyces bowdenii</name>
    <dbReference type="NCBI Taxonomy" id="131109"/>
    <lineage>
        <taxon>Bacteria</taxon>
        <taxon>Bacillati</taxon>
        <taxon>Actinomycetota</taxon>
        <taxon>Actinomycetes</taxon>
        <taxon>Actinomycetales</taxon>
        <taxon>Actinomycetaceae</taxon>
        <taxon>Actinomyces</taxon>
    </lineage>
</organism>
<accession>A0A3P1V4H4</accession>
<dbReference type="EMBL" id="RQZC01000011">
    <property type="protein sequence ID" value="RRD29102.1"/>
    <property type="molecule type" value="Genomic_DNA"/>
</dbReference>
<feature type="transmembrane region" description="Helical" evidence="1">
    <location>
        <begin position="83"/>
        <end position="104"/>
    </location>
</feature>